<evidence type="ECO:0000256" key="6">
    <source>
        <dbReference type="ARBA" id="ARBA00034138"/>
    </source>
</evidence>
<dbReference type="GO" id="GO:0033387">
    <property type="term" value="P:putrescine biosynthetic process from arginine, via ornithine"/>
    <property type="evidence" value="ECO:0007669"/>
    <property type="project" value="TreeGrafter"/>
</dbReference>
<dbReference type="EC" id="4.1.1.17" evidence="6"/>
<keyword evidence="12" id="KW-1185">Reference proteome</keyword>
<keyword evidence="4" id="KW-0456">Lyase</keyword>
<keyword evidence="3 8" id="KW-0663">Pyridoxal phosphate</keyword>
<dbReference type="AlphaFoldDB" id="A0A328AVU8"/>
<comment type="pathway">
    <text evidence="5">Amine and polyamine biosynthesis; putrescine biosynthesis via L-ornithine pathway; putrescine from L-ornithine: step 1/1.</text>
</comment>
<feature type="compositionally biased region" description="Basic residues" evidence="9">
    <location>
        <begin position="408"/>
        <end position="424"/>
    </location>
</feature>
<dbReference type="InterPro" id="IPR009006">
    <property type="entry name" value="Ala_racemase/Decarboxylase_C"/>
</dbReference>
<dbReference type="InterPro" id="IPR002433">
    <property type="entry name" value="Orn_de-COase"/>
</dbReference>
<comment type="caution">
    <text evidence="11">The sequence shown here is derived from an EMBL/GenBank/DDBJ whole genome shotgun (WGS) entry which is preliminary data.</text>
</comment>
<dbReference type="Pfam" id="PF02784">
    <property type="entry name" value="Orn_Arg_deC_N"/>
    <property type="match status" value="1"/>
</dbReference>
<evidence type="ECO:0000313" key="12">
    <source>
        <dbReference type="Proteomes" id="UP000249842"/>
    </source>
</evidence>
<dbReference type="PANTHER" id="PTHR11482">
    <property type="entry name" value="ARGININE/DIAMINOPIMELATE/ORNITHINE DECARBOXYLASE"/>
    <property type="match status" value="1"/>
</dbReference>
<dbReference type="RefSeq" id="WP_111456545.1">
    <property type="nucleotide sequence ID" value="NZ_QFYP01000001.1"/>
</dbReference>
<name>A0A328AVU8_9CAUL</name>
<feature type="compositionally biased region" description="Basic and acidic residues" evidence="9">
    <location>
        <begin position="396"/>
        <end position="407"/>
    </location>
</feature>
<comment type="similarity">
    <text evidence="2">Belongs to the Orn/Lys/Arg decarboxylase class-II family.</text>
</comment>
<dbReference type="InterPro" id="IPR029066">
    <property type="entry name" value="PLP-binding_barrel"/>
</dbReference>
<gene>
    <name evidence="11" type="ORF">DJ021_05265</name>
</gene>
<dbReference type="PANTHER" id="PTHR11482:SF6">
    <property type="entry name" value="ORNITHINE DECARBOXYLASE 1-RELATED"/>
    <property type="match status" value="1"/>
</dbReference>
<evidence type="ECO:0000256" key="3">
    <source>
        <dbReference type="ARBA" id="ARBA00022898"/>
    </source>
</evidence>
<accession>A0A328AVU8</accession>
<evidence type="ECO:0000256" key="8">
    <source>
        <dbReference type="PIRSR" id="PIRSR600183-50"/>
    </source>
</evidence>
<dbReference type="EMBL" id="QFYP01000001">
    <property type="protein sequence ID" value="RAK59252.1"/>
    <property type="molecule type" value="Genomic_DNA"/>
</dbReference>
<dbReference type="SUPFAM" id="SSF50621">
    <property type="entry name" value="Alanine racemase C-terminal domain-like"/>
    <property type="match status" value="1"/>
</dbReference>
<dbReference type="InterPro" id="IPR022653">
    <property type="entry name" value="De-COase2_pyr-phos_BS"/>
</dbReference>
<dbReference type="PROSITE" id="PS00878">
    <property type="entry name" value="ODR_DC_2_1"/>
    <property type="match status" value="1"/>
</dbReference>
<dbReference type="FunFam" id="3.20.20.10:FF:000008">
    <property type="entry name" value="Ornithine decarboxylase"/>
    <property type="match status" value="1"/>
</dbReference>
<evidence type="ECO:0000256" key="7">
    <source>
        <dbReference type="ARBA" id="ARBA00049127"/>
    </source>
</evidence>
<evidence type="ECO:0000259" key="10">
    <source>
        <dbReference type="Pfam" id="PF02784"/>
    </source>
</evidence>
<evidence type="ECO:0000256" key="1">
    <source>
        <dbReference type="ARBA" id="ARBA00001933"/>
    </source>
</evidence>
<dbReference type="GO" id="GO:0004586">
    <property type="term" value="F:ornithine decarboxylase activity"/>
    <property type="evidence" value="ECO:0007669"/>
    <property type="project" value="UniProtKB-EC"/>
</dbReference>
<evidence type="ECO:0000256" key="4">
    <source>
        <dbReference type="ARBA" id="ARBA00023239"/>
    </source>
</evidence>
<comment type="cofactor">
    <cofactor evidence="1 8">
        <name>pyridoxal 5'-phosphate</name>
        <dbReference type="ChEBI" id="CHEBI:597326"/>
    </cofactor>
</comment>
<dbReference type="Gene3D" id="3.20.20.10">
    <property type="entry name" value="Alanine racemase"/>
    <property type="match status" value="1"/>
</dbReference>
<evidence type="ECO:0000313" key="11">
    <source>
        <dbReference type="EMBL" id="RAK59252.1"/>
    </source>
</evidence>
<evidence type="ECO:0000256" key="2">
    <source>
        <dbReference type="ARBA" id="ARBA00008872"/>
    </source>
</evidence>
<dbReference type="Gene3D" id="2.40.37.10">
    <property type="entry name" value="Lyase, Ornithine Decarboxylase, Chain A, domain 1"/>
    <property type="match status" value="1"/>
</dbReference>
<dbReference type="OrthoDB" id="9802147at2"/>
<evidence type="ECO:0000256" key="5">
    <source>
        <dbReference type="ARBA" id="ARBA00034115"/>
    </source>
</evidence>
<dbReference type="InterPro" id="IPR022644">
    <property type="entry name" value="De-COase2_N"/>
</dbReference>
<dbReference type="GO" id="GO:0005737">
    <property type="term" value="C:cytoplasm"/>
    <property type="evidence" value="ECO:0007669"/>
    <property type="project" value="TreeGrafter"/>
</dbReference>
<protein>
    <recommendedName>
        <fullName evidence="6">ornithine decarboxylase</fullName>
        <ecNumber evidence="6">4.1.1.17</ecNumber>
    </recommendedName>
</protein>
<feature type="modified residue" description="N6-(pyridoxal phosphate)lysine" evidence="8">
    <location>
        <position position="48"/>
    </location>
</feature>
<dbReference type="PRINTS" id="PR01179">
    <property type="entry name" value="ODADCRBXLASE"/>
</dbReference>
<feature type="active site" description="Proton donor" evidence="8">
    <location>
        <position position="328"/>
    </location>
</feature>
<evidence type="ECO:0000256" key="9">
    <source>
        <dbReference type="SAM" id="MobiDB-lite"/>
    </source>
</evidence>
<feature type="domain" description="Orn/DAP/Arg decarboxylase 2 N-terminal" evidence="10">
    <location>
        <begin position="35"/>
        <end position="262"/>
    </location>
</feature>
<dbReference type="Proteomes" id="UP000249842">
    <property type="component" value="Unassembled WGS sequence"/>
</dbReference>
<sequence length="424" mass="46387">MQTYHTPLDLVRERSPERPVAFARPDAVAVAARWFQDNFKGDVFYAVKANPSPWVIETLAKNGVASFDVASVPEIELVAQYAPGSRMAFMHPVKSRAAIAKAYFDHGVTTFALDTHEELQKILEATGGAKDLTLMVRLSVSAEGASYSLSGKFGVEAHEAAALLLATRRATQGKMGVSFHVGSQCMRPTAFQAAMAQASRAIVRAGVMVDVVDVGGGFPSVYPGMVPPDMADYLDSIDRGFADMMVHEDTELWCEPGRALVAEASSILTKVELKKGDALYLNDGSYGSLFDAAHVKWPFPVKLMRKDGDQAVDVEGPLRPFRFYGPTCDSIDHMPGPFWLPEDVREGDYIEIGMLGAYGVAMNTRFNGFGDAETVAVEDAPMASMFGLAGRTIRLPREQQQEDERKVVRLSRPKGRAGKSRRRR</sequence>
<reference evidence="12" key="1">
    <citation type="submission" date="2018-05" db="EMBL/GenBank/DDBJ databases">
        <authorList>
            <person name="Li X."/>
        </authorList>
    </citation>
    <scope>NUCLEOTIDE SEQUENCE [LARGE SCALE GENOMIC DNA]</scope>
    <source>
        <strain evidence="12">HKS-05</strain>
    </source>
</reference>
<dbReference type="InterPro" id="IPR000183">
    <property type="entry name" value="Orn/DAP/Arg_de-COase"/>
</dbReference>
<feature type="region of interest" description="Disordered" evidence="9">
    <location>
        <begin position="396"/>
        <end position="424"/>
    </location>
</feature>
<proteinExistence type="inferred from homology"/>
<organism evidence="11 12">
    <name type="scientific">Phenylobacterium hankyongense</name>
    <dbReference type="NCBI Taxonomy" id="1813876"/>
    <lineage>
        <taxon>Bacteria</taxon>
        <taxon>Pseudomonadati</taxon>
        <taxon>Pseudomonadota</taxon>
        <taxon>Alphaproteobacteria</taxon>
        <taxon>Caulobacterales</taxon>
        <taxon>Caulobacteraceae</taxon>
        <taxon>Phenylobacterium</taxon>
    </lineage>
</organism>
<comment type="catalytic activity">
    <reaction evidence="7">
        <text>L-ornithine + H(+) = putrescine + CO2</text>
        <dbReference type="Rhea" id="RHEA:22964"/>
        <dbReference type="ChEBI" id="CHEBI:15378"/>
        <dbReference type="ChEBI" id="CHEBI:16526"/>
        <dbReference type="ChEBI" id="CHEBI:46911"/>
        <dbReference type="ChEBI" id="CHEBI:326268"/>
        <dbReference type="EC" id="4.1.1.17"/>
    </reaction>
</comment>
<dbReference type="SUPFAM" id="SSF51419">
    <property type="entry name" value="PLP-binding barrel"/>
    <property type="match status" value="1"/>
</dbReference>